<evidence type="ECO:0000313" key="10">
    <source>
        <dbReference type="Proteomes" id="UP000516361"/>
    </source>
</evidence>
<dbReference type="RefSeq" id="WP_190615455.1">
    <property type="nucleotide sequence ID" value="NZ_AP018712.1"/>
</dbReference>
<protein>
    <recommendedName>
        <fullName evidence="6 7">Large ribosomal subunit protein bL20</fullName>
    </recommendedName>
</protein>
<evidence type="ECO:0000313" key="9">
    <source>
        <dbReference type="EMBL" id="BBE30343.1"/>
    </source>
</evidence>
<dbReference type="GO" id="GO:0006412">
    <property type="term" value="P:translation"/>
    <property type="evidence" value="ECO:0007669"/>
    <property type="project" value="InterPro"/>
</dbReference>
<dbReference type="FunFam" id="1.10.1900.20:FF:000001">
    <property type="entry name" value="50S ribosomal protein L20"/>
    <property type="match status" value="1"/>
</dbReference>
<dbReference type="Gene3D" id="6.10.160.10">
    <property type="match status" value="1"/>
</dbReference>
<dbReference type="Gene3D" id="1.10.1900.20">
    <property type="entry name" value="Ribosomal protein L20"/>
    <property type="match status" value="1"/>
</dbReference>
<accession>A0A7G1G6A6</accession>
<keyword evidence="2 7" id="KW-0699">rRNA-binding</keyword>
<dbReference type="NCBIfam" id="TIGR01032">
    <property type="entry name" value="rplT_bact"/>
    <property type="match status" value="1"/>
</dbReference>
<dbReference type="GO" id="GO:0019843">
    <property type="term" value="F:rRNA binding"/>
    <property type="evidence" value="ECO:0007669"/>
    <property type="project" value="UniProtKB-UniRule"/>
</dbReference>
<organism evidence="9 10">
    <name type="scientific">Tepiditoga spiralis</name>
    <dbReference type="NCBI Taxonomy" id="2108365"/>
    <lineage>
        <taxon>Bacteria</taxon>
        <taxon>Thermotogati</taxon>
        <taxon>Thermotogota</taxon>
        <taxon>Thermotogae</taxon>
        <taxon>Petrotogales</taxon>
        <taxon>Petrotogaceae</taxon>
        <taxon>Tepiditoga</taxon>
    </lineage>
</organism>
<dbReference type="SUPFAM" id="SSF74731">
    <property type="entry name" value="Ribosomal protein L20"/>
    <property type="match status" value="1"/>
</dbReference>
<dbReference type="PANTHER" id="PTHR10986">
    <property type="entry name" value="39S RIBOSOMAL PROTEIN L20"/>
    <property type="match status" value="1"/>
</dbReference>
<keyword evidence="5 7" id="KW-0687">Ribonucleoprotein</keyword>
<evidence type="ECO:0000256" key="6">
    <source>
        <dbReference type="ARBA" id="ARBA00035172"/>
    </source>
</evidence>
<dbReference type="GO" id="GO:0000027">
    <property type="term" value="P:ribosomal large subunit assembly"/>
    <property type="evidence" value="ECO:0007669"/>
    <property type="project" value="UniProtKB-UniRule"/>
</dbReference>
<dbReference type="PROSITE" id="PS00937">
    <property type="entry name" value="RIBOSOMAL_L20"/>
    <property type="match status" value="1"/>
</dbReference>
<dbReference type="InterPro" id="IPR005813">
    <property type="entry name" value="Ribosomal_bL20"/>
</dbReference>
<comment type="similarity">
    <text evidence="1 7 8">Belongs to the bacterial ribosomal protein bL20 family.</text>
</comment>
<dbReference type="InterPro" id="IPR049946">
    <property type="entry name" value="RIBOSOMAL_L20_CS"/>
</dbReference>
<keyword evidence="4 7" id="KW-0689">Ribosomal protein</keyword>
<evidence type="ECO:0000256" key="4">
    <source>
        <dbReference type="ARBA" id="ARBA00022980"/>
    </source>
</evidence>
<dbReference type="InParanoid" id="A0A7G1G6A6"/>
<dbReference type="InterPro" id="IPR035566">
    <property type="entry name" value="Ribosomal_protein_bL20_C"/>
</dbReference>
<dbReference type="CDD" id="cd07026">
    <property type="entry name" value="Ribosomal_L20"/>
    <property type="match status" value="1"/>
</dbReference>
<dbReference type="PRINTS" id="PR00062">
    <property type="entry name" value="RIBOSOMALL20"/>
</dbReference>
<dbReference type="GO" id="GO:1990904">
    <property type="term" value="C:ribonucleoprotein complex"/>
    <property type="evidence" value="ECO:0007669"/>
    <property type="project" value="UniProtKB-KW"/>
</dbReference>
<dbReference type="HAMAP" id="MF_00382">
    <property type="entry name" value="Ribosomal_bL20"/>
    <property type="match status" value="1"/>
</dbReference>
<dbReference type="Pfam" id="PF00453">
    <property type="entry name" value="Ribosomal_L20"/>
    <property type="match status" value="1"/>
</dbReference>
<evidence type="ECO:0000256" key="3">
    <source>
        <dbReference type="ARBA" id="ARBA00022884"/>
    </source>
</evidence>
<dbReference type="FunCoup" id="A0A7G1G6A6">
    <property type="interactions" value="386"/>
</dbReference>
<dbReference type="AlphaFoldDB" id="A0A7G1G6A6"/>
<sequence length="118" mass="13638">MRVKRAVTARKKKKFYLKKAKGYRGALSRRYVLAKQQFYRSGVKAYAGRKDKKGDFRRLWITRINAAARLQDMKYNELIHGLKLANANINRKMLAELAVSDIEAFNAYVALAKEALNK</sequence>
<evidence type="ECO:0000256" key="5">
    <source>
        <dbReference type="ARBA" id="ARBA00023274"/>
    </source>
</evidence>
<dbReference type="GO" id="GO:0005840">
    <property type="term" value="C:ribosome"/>
    <property type="evidence" value="ECO:0007669"/>
    <property type="project" value="UniProtKB-KW"/>
</dbReference>
<evidence type="ECO:0000256" key="1">
    <source>
        <dbReference type="ARBA" id="ARBA00007698"/>
    </source>
</evidence>
<evidence type="ECO:0000256" key="2">
    <source>
        <dbReference type="ARBA" id="ARBA00022730"/>
    </source>
</evidence>
<keyword evidence="10" id="KW-1185">Reference proteome</keyword>
<dbReference type="Proteomes" id="UP000516361">
    <property type="component" value="Chromosome"/>
</dbReference>
<dbReference type="EMBL" id="AP018712">
    <property type="protein sequence ID" value="BBE30343.1"/>
    <property type="molecule type" value="Genomic_DNA"/>
</dbReference>
<proteinExistence type="inferred from homology"/>
<evidence type="ECO:0000256" key="8">
    <source>
        <dbReference type="RuleBase" id="RU000560"/>
    </source>
</evidence>
<dbReference type="GO" id="GO:0003735">
    <property type="term" value="F:structural constituent of ribosome"/>
    <property type="evidence" value="ECO:0007669"/>
    <property type="project" value="InterPro"/>
</dbReference>
<dbReference type="KEGG" id="ocy:OSSY52_04840"/>
<evidence type="ECO:0000256" key="7">
    <source>
        <dbReference type="HAMAP-Rule" id="MF_00382"/>
    </source>
</evidence>
<name>A0A7G1G6A6_9BACT</name>
<comment type="function">
    <text evidence="7 8">Binds directly to 23S ribosomal RNA and is necessary for the in vitro assembly process of the 50S ribosomal subunit. It is not involved in the protein synthesizing functions of that subunit.</text>
</comment>
<keyword evidence="3 7" id="KW-0694">RNA-binding</keyword>
<gene>
    <name evidence="7 9" type="primary">rplT</name>
    <name evidence="9" type="ORF">OSSY52_04840</name>
</gene>
<reference evidence="9 10" key="1">
    <citation type="submission" date="2018-06" db="EMBL/GenBank/DDBJ databases">
        <title>Genome sequencing of Oceanotoga sp. sy52.</title>
        <authorList>
            <person name="Mori K."/>
        </authorList>
    </citation>
    <scope>NUCLEOTIDE SEQUENCE [LARGE SCALE GENOMIC DNA]</scope>
    <source>
        <strain evidence="10">sy52</strain>
    </source>
</reference>